<keyword evidence="6" id="KW-1185">Reference proteome</keyword>
<evidence type="ECO:0000256" key="1">
    <source>
        <dbReference type="SAM" id="MobiDB-lite"/>
    </source>
</evidence>
<evidence type="ECO:0000313" key="6">
    <source>
        <dbReference type="Proteomes" id="UP000187941"/>
    </source>
</evidence>
<reference evidence="5 6" key="1">
    <citation type="submission" date="2016-01" db="EMBL/GenBank/DDBJ databases">
        <authorList>
            <person name="Oliw E.H."/>
        </authorList>
    </citation>
    <scope>NUCLEOTIDE SEQUENCE [LARGE SCALE GENOMIC DNA]</scope>
    <source>
        <strain evidence="5 6">DY10</strain>
    </source>
</reference>
<sequence>MQPDNEQVEKFLSDETFRDWVRTGGLRHPDTYWSRYWHDHPAQQPTMREAQNLLLAAHLPDETVSPERTEQFVAQTLTQIRPLGRVRSLWTWPVVAAATLTLALGLSWWRMQSGTPNRVSRPLETGIDVPNERPRETRNNTSTRQRLTLADGSTVLLQPGATLRYPIRFGGRNREVALTGEAFFRVTKRPDQPFLVLANGMVTKVLGTSFRIRANDADPTVTLEVKTGRVAVFAQTDLDQVRQSPGLSAPSLLVTPNQQVVFERKTGQMNRSLVDEPALLTIPEQNRDFVFTDAPIAQVFSTLETAYGVDIVYDSDALQRCTLTAPLGNEPLFDKLTIICRAIGGRYEVVGAQVVIQAEGCAE</sequence>
<dbReference type="STRING" id="1178516.AWR27_06800"/>
<evidence type="ECO:0000259" key="3">
    <source>
        <dbReference type="Pfam" id="PF04773"/>
    </source>
</evidence>
<dbReference type="PIRSF" id="PIRSF018266">
    <property type="entry name" value="FecR"/>
    <property type="match status" value="1"/>
</dbReference>
<evidence type="ECO:0000259" key="4">
    <source>
        <dbReference type="Pfam" id="PF16344"/>
    </source>
</evidence>
<feature type="transmembrane region" description="Helical" evidence="2">
    <location>
        <begin position="89"/>
        <end position="109"/>
    </location>
</feature>
<keyword evidence="2" id="KW-1133">Transmembrane helix</keyword>
<dbReference type="KEGG" id="smon:AWR27_06800"/>
<dbReference type="PANTHER" id="PTHR30273">
    <property type="entry name" value="PERIPLASMIC SIGNAL SENSOR AND SIGMA FACTOR ACTIVATOR FECR-RELATED"/>
    <property type="match status" value="1"/>
</dbReference>
<accession>A0A1P9WUK0</accession>
<protein>
    <recommendedName>
        <fullName evidence="7">Iron dicitrate transport regulator FecR</fullName>
    </recommendedName>
</protein>
<dbReference type="Gene3D" id="3.55.50.30">
    <property type="match status" value="1"/>
</dbReference>
<feature type="domain" description="Protein FecR C-terminal" evidence="4">
    <location>
        <begin position="288"/>
        <end position="356"/>
    </location>
</feature>
<dbReference type="OrthoDB" id="923804at2"/>
<dbReference type="GO" id="GO:0016989">
    <property type="term" value="F:sigma factor antagonist activity"/>
    <property type="evidence" value="ECO:0007669"/>
    <property type="project" value="TreeGrafter"/>
</dbReference>
<feature type="region of interest" description="Disordered" evidence="1">
    <location>
        <begin position="119"/>
        <end position="143"/>
    </location>
</feature>
<dbReference type="InterPro" id="IPR032508">
    <property type="entry name" value="FecR_C"/>
</dbReference>
<name>A0A1P9WUK0_9BACT</name>
<evidence type="ECO:0000256" key="2">
    <source>
        <dbReference type="SAM" id="Phobius"/>
    </source>
</evidence>
<dbReference type="Proteomes" id="UP000187941">
    <property type="component" value="Chromosome"/>
</dbReference>
<dbReference type="RefSeq" id="WP_077130504.1">
    <property type="nucleotide sequence ID" value="NZ_CP014263.1"/>
</dbReference>
<proteinExistence type="predicted"/>
<dbReference type="PANTHER" id="PTHR30273:SF2">
    <property type="entry name" value="PROTEIN FECR"/>
    <property type="match status" value="1"/>
</dbReference>
<dbReference type="Gene3D" id="2.60.120.1440">
    <property type="match status" value="1"/>
</dbReference>
<dbReference type="InterPro" id="IPR006860">
    <property type="entry name" value="FecR"/>
</dbReference>
<dbReference type="AlphaFoldDB" id="A0A1P9WUK0"/>
<keyword evidence="2" id="KW-0812">Transmembrane</keyword>
<evidence type="ECO:0008006" key="7">
    <source>
        <dbReference type="Google" id="ProtNLM"/>
    </source>
</evidence>
<dbReference type="EMBL" id="CP014263">
    <property type="protein sequence ID" value="AQG79057.1"/>
    <property type="molecule type" value="Genomic_DNA"/>
</dbReference>
<dbReference type="InterPro" id="IPR012373">
    <property type="entry name" value="Ferrdict_sens_TM"/>
</dbReference>
<dbReference type="Pfam" id="PF16344">
    <property type="entry name" value="FecR_C"/>
    <property type="match status" value="1"/>
</dbReference>
<gene>
    <name evidence="5" type="ORF">AWR27_06800</name>
</gene>
<organism evidence="5 6">
    <name type="scientific">Spirosoma montaniterrae</name>
    <dbReference type="NCBI Taxonomy" id="1178516"/>
    <lineage>
        <taxon>Bacteria</taxon>
        <taxon>Pseudomonadati</taxon>
        <taxon>Bacteroidota</taxon>
        <taxon>Cytophagia</taxon>
        <taxon>Cytophagales</taxon>
        <taxon>Cytophagaceae</taxon>
        <taxon>Spirosoma</taxon>
    </lineage>
</organism>
<feature type="domain" description="FecR protein" evidence="3">
    <location>
        <begin position="141"/>
        <end position="230"/>
    </location>
</feature>
<dbReference type="Pfam" id="PF04773">
    <property type="entry name" value="FecR"/>
    <property type="match status" value="1"/>
</dbReference>
<keyword evidence="2" id="KW-0472">Membrane</keyword>
<evidence type="ECO:0000313" key="5">
    <source>
        <dbReference type="EMBL" id="AQG79057.1"/>
    </source>
</evidence>